<dbReference type="GO" id="GO:0006351">
    <property type="term" value="P:DNA-templated transcription"/>
    <property type="evidence" value="ECO:0007669"/>
    <property type="project" value="TreeGrafter"/>
</dbReference>
<dbReference type="InterPro" id="IPR036388">
    <property type="entry name" value="WH-like_DNA-bd_sf"/>
</dbReference>
<evidence type="ECO:0000256" key="4">
    <source>
        <dbReference type="ARBA" id="ARBA00023163"/>
    </source>
</evidence>
<dbReference type="PANTHER" id="PTHR30537">
    <property type="entry name" value="HTH-TYPE TRANSCRIPTIONAL REGULATOR"/>
    <property type="match status" value="1"/>
</dbReference>
<dbReference type="Proteomes" id="UP000305539">
    <property type="component" value="Unassembled WGS sequence"/>
</dbReference>
<dbReference type="CDD" id="cd08472">
    <property type="entry name" value="PBP2_CrgA_like_3"/>
    <property type="match status" value="1"/>
</dbReference>
<dbReference type="Pfam" id="PF03466">
    <property type="entry name" value="LysR_substrate"/>
    <property type="match status" value="1"/>
</dbReference>
<dbReference type="InterPro" id="IPR058163">
    <property type="entry name" value="LysR-type_TF_proteobact-type"/>
</dbReference>
<feature type="domain" description="HTH lysR-type" evidence="5">
    <location>
        <begin position="1"/>
        <end position="59"/>
    </location>
</feature>
<keyword evidence="7" id="KW-1185">Reference proteome</keyword>
<dbReference type="OrthoDB" id="9076738at2"/>
<dbReference type="FunFam" id="1.10.10.10:FF:000001">
    <property type="entry name" value="LysR family transcriptional regulator"/>
    <property type="match status" value="1"/>
</dbReference>
<dbReference type="Gene3D" id="1.10.10.10">
    <property type="entry name" value="Winged helix-like DNA-binding domain superfamily/Winged helix DNA-binding domain"/>
    <property type="match status" value="1"/>
</dbReference>
<dbReference type="PANTHER" id="PTHR30537:SF72">
    <property type="entry name" value="LYSR FAMILY TRANSCRIPTIONAL REGULATOR"/>
    <property type="match status" value="1"/>
</dbReference>
<sequence>MDKFQAMQAFIRVVESGTVTKAAQTLDLPKTAVSRLIASLEAELGTKLLNRTTRKVSTTADGAEYYERALQLMSHLAEIEGSMSHAKSSPRGRLRVDLPVPLGLSVILPALPAFLERYPDIEFEFGLSDRPVDLIAENVDCVVRAGDVLDQSLVARQIGAVRQILCATPAYWDEHGRPSHPSDLEHGHVVIRTIASRTNRPFPIVVAKEGERVELQNQRGLTTNAVMAGLTLSLAGLGVVHALTFSVATHLRSGELEAVLNEWVSDPIPVFVAYPQNRHLSTRVRVLIDWLAALFASDESTAKSGRGART</sequence>
<comment type="caution">
    <text evidence="6">The sequence shown here is derived from an EMBL/GenBank/DDBJ whole genome shotgun (WGS) entry which is preliminary data.</text>
</comment>
<reference evidence="6 7" key="1">
    <citation type="submission" date="2019-04" db="EMBL/GenBank/DDBJ databases">
        <title>Trinickia sp. 7GSK02, isolated from subtropical forest soil.</title>
        <authorList>
            <person name="Gao Z.-H."/>
            <person name="Qiu L.-H."/>
        </authorList>
    </citation>
    <scope>NUCLEOTIDE SEQUENCE [LARGE SCALE GENOMIC DNA]</scope>
    <source>
        <strain evidence="6 7">7GSK02</strain>
    </source>
</reference>
<name>A0A4U1I659_9BURK</name>
<dbReference type="InterPro" id="IPR000847">
    <property type="entry name" value="LysR_HTH_N"/>
</dbReference>
<organism evidence="6 7">
    <name type="scientific">Trinickia terrae</name>
    <dbReference type="NCBI Taxonomy" id="2571161"/>
    <lineage>
        <taxon>Bacteria</taxon>
        <taxon>Pseudomonadati</taxon>
        <taxon>Pseudomonadota</taxon>
        <taxon>Betaproteobacteria</taxon>
        <taxon>Burkholderiales</taxon>
        <taxon>Burkholderiaceae</taxon>
        <taxon>Trinickia</taxon>
    </lineage>
</organism>
<comment type="similarity">
    <text evidence="1">Belongs to the LysR transcriptional regulatory family.</text>
</comment>
<proteinExistence type="inferred from homology"/>
<dbReference type="EMBL" id="SWJE01000006">
    <property type="protein sequence ID" value="TKC88846.1"/>
    <property type="molecule type" value="Genomic_DNA"/>
</dbReference>
<dbReference type="SUPFAM" id="SSF46785">
    <property type="entry name" value="Winged helix' DNA-binding domain"/>
    <property type="match status" value="1"/>
</dbReference>
<keyword evidence="4" id="KW-0804">Transcription</keyword>
<dbReference type="InterPro" id="IPR005119">
    <property type="entry name" value="LysR_subst-bd"/>
</dbReference>
<evidence type="ECO:0000313" key="6">
    <source>
        <dbReference type="EMBL" id="TKC88846.1"/>
    </source>
</evidence>
<accession>A0A4U1I659</accession>
<protein>
    <submittedName>
        <fullName evidence="6">LysR family transcriptional regulator</fullName>
    </submittedName>
</protein>
<dbReference type="Pfam" id="PF00126">
    <property type="entry name" value="HTH_1"/>
    <property type="match status" value="1"/>
</dbReference>
<dbReference type="Gene3D" id="3.40.190.290">
    <property type="match status" value="1"/>
</dbReference>
<dbReference type="GO" id="GO:0003700">
    <property type="term" value="F:DNA-binding transcription factor activity"/>
    <property type="evidence" value="ECO:0007669"/>
    <property type="project" value="InterPro"/>
</dbReference>
<evidence type="ECO:0000256" key="3">
    <source>
        <dbReference type="ARBA" id="ARBA00023125"/>
    </source>
</evidence>
<dbReference type="InterPro" id="IPR036390">
    <property type="entry name" value="WH_DNA-bd_sf"/>
</dbReference>
<dbReference type="SUPFAM" id="SSF53850">
    <property type="entry name" value="Periplasmic binding protein-like II"/>
    <property type="match status" value="1"/>
</dbReference>
<keyword evidence="3" id="KW-0238">DNA-binding</keyword>
<dbReference type="GO" id="GO:0043565">
    <property type="term" value="F:sequence-specific DNA binding"/>
    <property type="evidence" value="ECO:0007669"/>
    <property type="project" value="TreeGrafter"/>
</dbReference>
<dbReference type="PROSITE" id="PS50931">
    <property type="entry name" value="HTH_LYSR"/>
    <property type="match status" value="1"/>
</dbReference>
<dbReference type="AlphaFoldDB" id="A0A4U1I659"/>
<keyword evidence="2" id="KW-0805">Transcription regulation</keyword>
<evidence type="ECO:0000256" key="1">
    <source>
        <dbReference type="ARBA" id="ARBA00009437"/>
    </source>
</evidence>
<evidence type="ECO:0000259" key="5">
    <source>
        <dbReference type="PROSITE" id="PS50931"/>
    </source>
</evidence>
<gene>
    <name evidence="6" type="ORF">FAZ69_13240</name>
</gene>
<evidence type="ECO:0000313" key="7">
    <source>
        <dbReference type="Proteomes" id="UP000305539"/>
    </source>
</evidence>
<evidence type="ECO:0000256" key="2">
    <source>
        <dbReference type="ARBA" id="ARBA00023015"/>
    </source>
</evidence>